<dbReference type="Proteomes" id="UP000530514">
    <property type="component" value="Unassembled WGS sequence"/>
</dbReference>
<dbReference type="EMBL" id="JACEIP010000022">
    <property type="protein sequence ID" value="MBA4543804.1"/>
    <property type="molecule type" value="Genomic_DNA"/>
</dbReference>
<keyword evidence="9 17" id="KW-0418">Kinase</keyword>
<keyword evidence="5" id="KW-0597">Phosphoprotein</keyword>
<evidence type="ECO:0000256" key="1">
    <source>
        <dbReference type="ARBA" id="ARBA00000085"/>
    </source>
</evidence>
<dbReference type="InterPro" id="IPR036097">
    <property type="entry name" value="HisK_dim/P_sf"/>
</dbReference>
<dbReference type="InterPro" id="IPR036890">
    <property type="entry name" value="HATPase_C_sf"/>
</dbReference>
<evidence type="ECO:0000313" key="17">
    <source>
        <dbReference type="EMBL" id="MBA4543804.1"/>
    </source>
</evidence>
<dbReference type="RefSeq" id="WP_033099988.1">
    <property type="nucleotide sequence ID" value="NZ_JACEIP010000022.1"/>
</dbReference>
<dbReference type="Gene3D" id="1.10.287.130">
    <property type="match status" value="1"/>
</dbReference>
<evidence type="ECO:0000256" key="13">
    <source>
        <dbReference type="ARBA" id="ARBA00023136"/>
    </source>
</evidence>
<evidence type="ECO:0000256" key="2">
    <source>
        <dbReference type="ARBA" id="ARBA00004651"/>
    </source>
</evidence>
<dbReference type="PROSITE" id="PS50109">
    <property type="entry name" value="HIS_KIN"/>
    <property type="match status" value="1"/>
</dbReference>
<evidence type="ECO:0000256" key="9">
    <source>
        <dbReference type="ARBA" id="ARBA00022777"/>
    </source>
</evidence>
<evidence type="ECO:0000256" key="5">
    <source>
        <dbReference type="ARBA" id="ARBA00022553"/>
    </source>
</evidence>
<dbReference type="PANTHER" id="PTHR45528:SF8">
    <property type="entry name" value="HISTIDINE KINASE"/>
    <property type="match status" value="1"/>
</dbReference>
<evidence type="ECO:0000259" key="16">
    <source>
        <dbReference type="PROSITE" id="PS50885"/>
    </source>
</evidence>
<keyword evidence="12" id="KW-0902">Two-component regulatory system</keyword>
<proteinExistence type="predicted"/>
<reference evidence="17 18" key="1">
    <citation type="submission" date="2020-07" db="EMBL/GenBank/DDBJ databases">
        <authorList>
            <person name="Feng H."/>
        </authorList>
    </citation>
    <scope>NUCLEOTIDE SEQUENCE [LARGE SCALE GENOMIC DNA]</scope>
    <source>
        <strain evidence="18">s-11</strain>
    </source>
</reference>
<evidence type="ECO:0000256" key="12">
    <source>
        <dbReference type="ARBA" id="ARBA00023012"/>
    </source>
</evidence>
<dbReference type="Pfam" id="PF00672">
    <property type="entry name" value="HAMP"/>
    <property type="match status" value="1"/>
</dbReference>
<sequence length="478" mass="55208">MIRRFFEKIYHKIAASLRAQFILYILISMLAAAIAVEPFAYINQEKRYYYPSRDELEMELKKITPLIQQAPPRQIRFILDEKAEASGTKLRLISQKGTVLVRSANATEQQMNPAQILMKISQQNEEPSNVPQFREIYAIHPFYFHHQIHYLVISKETHGRLTTYWIGNPLLSVVVFFLVFIVVYLILTRRKLKQLQEVTAGISEIAKGNFRLRLKEQGKDEIAFLAAHVNEMARQLKANWEKERRMEQERTDLITSISHDLRTPLTSVIGYLKLIHDQSQLTPDEMKKYADIALSKSKNLKQMMDQLFEFTKITHDQFQPSFQLISLNELINQLLEGNHAMLALNEMDVERIICNDPLQAQADPFLLIRMFDNLIQNALKYGKKPGKFIIVTKQEDGYGVIKLSNTAGQVDRQIIGRLFQMFVTGDPSRSEKRSGIGLAIVKRIVDLHQGQIAAIQENGMMTFVIKLPITSSRSFTRR</sequence>
<dbReference type="EC" id="2.7.13.3" evidence="3"/>
<name>A0A7W1XC16_9BACL</name>
<dbReference type="InterPro" id="IPR003661">
    <property type="entry name" value="HisK_dim/P_dom"/>
</dbReference>
<keyword evidence="7 14" id="KW-0812">Transmembrane</keyword>
<comment type="catalytic activity">
    <reaction evidence="1">
        <text>ATP + protein L-histidine = ADP + protein N-phospho-L-histidine.</text>
        <dbReference type="EC" id="2.7.13.3"/>
    </reaction>
</comment>
<dbReference type="InterPro" id="IPR003660">
    <property type="entry name" value="HAMP_dom"/>
</dbReference>
<dbReference type="CDD" id="cd06225">
    <property type="entry name" value="HAMP"/>
    <property type="match status" value="1"/>
</dbReference>
<dbReference type="Gene3D" id="6.10.340.10">
    <property type="match status" value="1"/>
</dbReference>
<feature type="transmembrane region" description="Helical" evidence="14">
    <location>
        <begin position="21"/>
        <end position="42"/>
    </location>
</feature>
<dbReference type="PANTHER" id="PTHR45528">
    <property type="entry name" value="SENSOR HISTIDINE KINASE CPXA"/>
    <property type="match status" value="1"/>
</dbReference>
<evidence type="ECO:0000313" key="18">
    <source>
        <dbReference type="Proteomes" id="UP000530514"/>
    </source>
</evidence>
<dbReference type="GO" id="GO:0005524">
    <property type="term" value="F:ATP binding"/>
    <property type="evidence" value="ECO:0007669"/>
    <property type="project" value="UniProtKB-KW"/>
</dbReference>
<dbReference type="GO" id="GO:0000155">
    <property type="term" value="F:phosphorelay sensor kinase activity"/>
    <property type="evidence" value="ECO:0007669"/>
    <property type="project" value="InterPro"/>
</dbReference>
<dbReference type="InterPro" id="IPR008358">
    <property type="entry name" value="Sig_transdc_His_kin/Pase_MprB"/>
</dbReference>
<feature type="transmembrane region" description="Helical" evidence="14">
    <location>
        <begin position="164"/>
        <end position="187"/>
    </location>
</feature>
<dbReference type="InterPro" id="IPR005467">
    <property type="entry name" value="His_kinase_dom"/>
</dbReference>
<dbReference type="OrthoDB" id="9792991at2"/>
<keyword evidence="10" id="KW-0067">ATP-binding</keyword>
<organism evidence="17 18">
    <name type="scientific">Thermoactinomyces daqus</name>
    <dbReference type="NCBI Taxonomy" id="1329516"/>
    <lineage>
        <taxon>Bacteria</taxon>
        <taxon>Bacillati</taxon>
        <taxon>Bacillota</taxon>
        <taxon>Bacilli</taxon>
        <taxon>Bacillales</taxon>
        <taxon>Thermoactinomycetaceae</taxon>
        <taxon>Thermoactinomyces</taxon>
    </lineage>
</organism>
<keyword evidence="8" id="KW-0547">Nucleotide-binding</keyword>
<accession>A0A7W1XC16</accession>
<dbReference type="SUPFAM" id="SSF158472">
    <property type="entry name" value="HAMP domain-like"/>
    <property type="match status" value="1"/>
</dbReference>
<comment type="subcellular location">
    <subcellularLocation>
        <location evidence="2">Cell membrane</location>
        <topology evidence="2">Multi-pass membrane protein</topology>
    </subcellularLocation>
</comment>
<comment type="caution">
    <text evidence="17">The sequence shown here is derived from an EMBL/GenBank/DDBJ whole genome shotgun (WGS) entry which is preliminary data.</text>
</comment>
<evidence type="ECO:0000256" key="11">
    <source>
        <dbReference type="ARBA" id="ARBA00022989"/>
    </source>
</evidence>
<dbReference type="SMART" id="SM00387">
    <property type="entry name" value="HATPase_c"/>
    <property type="match status" value="1"/>
</dbReference>
<dbReference type="SUPFAM" id="SSF55874">
    <property type="entry name" value="ATPase domain of HSP90 chaperone/DNA topoisomerase II/histidine kinase"/>
    <property type="match status" value="1"/>
</dbReference>
<dbReference type="Pfam" id="PF02518">
    <property type="entry name" value="HATPase_c"/>
    <property type="match status" value="1"/>
</dbReference>
<evidence type="ECO:0000256" key="6">
    <source>
        <dbReference type="ARBA" id="ARBA00022679"/>
    </source>
</evidence>
<dbReference type="Pfam" id="PF00512">
    <property type="entry name" value="HisKA"/>
    <property type="match status" value="1"/>
</dbReference>
<evidence type="ECO:0000256" key="3">
    <source>
        <dbReference type="ARBA" id="ARBA00012438"/>
    </source>
</evidence>
<evidence type="ECO:0000259" key="15">
    <source>
        <dbReference type="PROSITE" id="PS50109"/>
    </source>
</evidence>
<dbReference type="AlphaFoldDB" id="A0A7W1XC16"/>
<dbReference type="PROSITE" id="PS50885">
    <property type="entry name" value="HAMP"/>
    <property type="match status" value="1"/>
</dbReference>
<evidence type="ECO:0000256" key="7">
    <source>
        <dbReference type="ARBA" id="ARBA00022692"/>
    </source>
</evidence>
<keyword evidence="4" id="KW-1003">Cell membrane</keyword>
<dbReference type="GO" id="GO:0005886">
    <property type="term" value="C:plasma membrane"/>
    <property type="evidence" value="ECO:0007669"/>
    <property type="project" value="UniProtKB-SubCell"/>
</dbReference>
<keyword evidence="18" id="KW-1185">Reference proteome</keyword>
<keyword evidence="11 14" id="KW-1133">Transmembrane helix</keyword>
<dbReference type="CDD" id="cd00075">
    <property type="entry name" value="HATPase"/>
    <property type="match status" value="1"/>
</dbReference>
<evidence type="ECO:0000256" key="4">
    <source>
        <dbReference type="ARBA" id="ARBA00022475"/>
    </source>
</evidence>
<dbReference type="SMART" id="SM00388">
    <property type="entry name" value="HisKA"/>
    <property type="match status" value="1"/>
</dbReference>
<protein>
    <recommendedName>
        <fullName evidence="3">histidine kinase</fullName>
        <ecNumber evidence="3">2.7.13.3</ecNumber>
    </recommendedName>
</protein>
<evidence type="ECO:0000256" key="8">
    <source>
        <dbReference type="ARBA" id="ARBA00022741"/>
    </source>
</evidence>
<dbReference type="CDD" id="cd00082">
    <property type="entry name" value="HisKA"/>
    <property type="match status" value="1"/>
</dbReference>
<evidence type="ECO:0000256" key="14">
    <source>
        <dbReference type="SAM" id="Phobius"/>
    </source>
</evidence>
<dbReference type="InterPro" id="IPR050398">
    <property type="entry name" value="HssS/ArlS-like"/>
</dbReference>
<keyword evidence="13 14" id="KW-0472">Membrane</keyword>
<feature type="domain" description="Histidine kinase" evidence="15">
    <location>
        <begin position="256"/>
        <end position="471"/>
    </location>
</feature>
<dbReference type="SUPFAM" id="SSF47384">
    <property type="entry name" value="Homodimeric domain of signal transducing histidine kinase"/>
    <property type="match status" value="1"/>
</dbReference>
<dbReference type="SMART" id="SM00304">
    <property type="entry name" value="HAMP"/>
    <property type="match status" value="1"/>
</dbReference>
<evidence type="ECO:0000256" key="10">
    <source>
        <dbReference type="ARBA" id="ARBA00022840"/>
    </source>
</evidence>
<gene>
    <name evidence="17" type="ORF">H1164_12985</name>
</gene>
<dbReference type="InterPro" id="IPR003594">
    <property type="entry name" value="HATPase_dom"/>
</dbReference>
<keyword evidence="6" id="KW-0808">Transferase</keyword>
<feature type="domain" description="HAMP" evidence="16">
    <location>
        <begin position="189"/>
        <end position="241"/>
    </location>
</feature>
<dbReference type="Gene3D" id="3.30.565.10">
    <property type="entry name" value="Histidine kinase-like ATPase, C-terminal domain"/>
    <property type="match status" value="1"/>
</dbReference>
<dbReference type="PRINTS" id="PR01780">
    <property type="entry name" value="LANTIREGPROT"/>
</dbReference>